<accession>A0ABR3FEU1</accession>
<dbReference type="EMBL" id="JBAHYK010000456">
    <property type="protein sequence ID" value="KAL0573831.1"/>
    <property type="molecule type" value="Genomic_DNA"/>
</dbReference>
<dbReference type="Proteomes" id="UP001465976">
    <property type="component" value="Unassembled WGS sequence"/>
</dbReference>
<comment type="caution">
    <text evidence="2">The sequence shown here is derived from an EMBL/GenBank/DDBJ whole genome shotgun (WGS) entry which is preliminary data.</text>
</comment>
<organism evidence="2 3">
    <name type="scientific">Marasmius crinis-equi</name>
    <dbReference type="NCBI Taxonomy" id="585013"/>
    <lineage>
        <taxon>Eukaryota</taxon>
        <taxon>Fungi</taxon>
        <taxon>Dikarya</taxon>
        <taxon>Basidiomycota</taxon>
        <taxon>Agaricomycotina</taxon>
        <taxon>Agaricomycetes</taxon>
        <taxon>Agaricomycetidae</taxon>
        <taxon>Agaricales</taxon>
        <taxon>Marasmiineae</taxon>
        <taxon>Marasmiaceae</taxon>
        <taxon>Marasmius</taxon>
    </lineage>
</organism>
<dbReference type="InterPro" id="IPR036047">
    <property type="entry name" value="F-box-like_dom_sf"/>
</dbReference>
<protein>
    <recommendedName>
        <fullName evidence="1">F-box domain-containing protein</fullName>
    </recommendedName>
</protein>
<name>A0ABR3FEU1_9AGAR</name>
<evidence type="ECO:0000259" key="1">
    <source>
        <dbReference type="Pfam" id="PF12937"/>
    </source>
</evidence>
<reference evidence="2 3" key="1">
    <citation type="submission" date="2024-02" db="EMBL/GenBank/DDBJ databases">
        <title>A draft genome for the cacao thread blight pathogen Marasmius crinis-equi.</title>
        <authorList>
            <person name="Cohen S.P."/>
            <person name="Baruah I.K."/>
            <person name="Amoako-Attah I."/>
            <person name="Bukari Y."/>
            <person name="Meinhardt L.W."/>
            <person name="Bailey B.A."/>
        </authorList>
    </citation>
    <scope>NUCLEOTIDE SEQUENCE [LARGE SCALE GENOMIC DNA]</scope>
    <source>
        <strain evidence="2 3">GH-76</strain>
    </source>
</reference>
<sequence length="418" mass="47454">MPSIRSLPLEILRRIFCMCFMRFWKPGERPEGLALSTAVRLSHVCSSWRSIALSLPEIWTSINVVFGGNTGVPYHNALSVRTQHFLDRSKSMPLFIDFDASNVVDFGRALTIFSSLASHSQRWKFVRFILPGTETIRLPSLLPELRLIELHSSSFTVPSEGLVAPLLRKVYLRQNFNVDTALRFLDHLVIDSHVELSGCFGLSTPLTSITSGIGIVSLSGSMPYQEIFDCLTLPKLRELSLHSKYSEHVSDFPVRSFRSFLQRSKPVLDILAIRNFNMTTADLIAILSMIPSLSRLMITEPLLLHAHPLRPPLLGDEFLHWMIVSSDSRDVILPHLSHLYLGYQFSYFDSATLLDMLASRCRSRCSRRAGPWGRNNRMSCKNLERFVLERGQVPSLSQSALDKLASLWDEQQVRVRVL</sequence>
<keyword evidence="3" id="KW-1185">Reference proteome</keyword>
<evidence type="ECO:0000313" key="2">
    <source>
        <dbReference type="EMBL" id="KAL0573831.1"/>
    </source>
</evidence>
<gene>
    <name evidence="2" type="ORF">V5O48_008115</name>
</gene>
<evidence type="ECO:0000313" key="3">
    <source>
        <dbReference type="Proteomes" id="UP001465976"/>
    </source>
</evidence>
<dbReference type="Gene3D" id="1.20.1280.50">
    <property type="match status" value="1"/>
</dbReference>
<dbReference type="Pfam" id="PF12937">
    <property type="entry name" value="F-box-like"/>
    <property type="match status" value="1"/>
</dbReference>
<proteinExistence type="predicted"/>
<dbReference type="SUPFAM" id="SSF81383">
    <property type="entry name" value="F-box domain"/>
    <property type="match status" value="1"/>
</dbReference>
<dbReference type="InterPro" id="IPR001810">
    <property type="entry name" value="F-box_dom"/>
</dbReference>
<feature type="domain" description="F-box" evidence="1">
    <location>
        <begin position="4"/>
        <end position="62"/>
    </location>
</feature>